<proteinExistence type="predicted"/>
<dbReference type="eggNOG" id="ENOG502QS8C">
    <property type="taxonomic scope" value="Eukaryota"/>
</dbReference>
<feature type="region of interest" description="Disordered" evidence="1">
    <location>
        <begin position="209"/>
        <end position="456"/>
    </location>
</feature>
<dbReference type="Gene3D" id="1.10.287.110">
    <property type="entry name" value="DnaJ domain"/>
    <property type="match status" value="1"/>
</dbReference>
<dbReference type="Gramene" id="ESQ49579">
    <property type="protein sequence ID" value="ESQ49579"/>
    <property type="gene ID" value="EUTSA_v10019946mg"/>
</dbReference>
<dbReference type="Pfam" id="PF11926">
    <property type="entry name" value="DUF3444"/>
    <property type="match status" value="2"/>
</dbReference>
<dbReference type="PRINTS" id="PR00625">
    <property type="entry name" value="JDOMAIN"/>
</dbReference>
<gene>
    <name evidence="3" type="ORF">EUTSA_v10019946mg</name>
</gene>
<organism evidence="3 4">
    <name type="scientific">Eutrema salsugineum</name>
    <name type="common">Saltwater cress</name>
    <name type="synonym">Sisymbrium salsugineum</name>
    <dbReference type="NCBI Taxonomy" id="72664"/>
    <lineage>
        <taxon>Eukaryota</taxon>
        <taxon>Viridiplantae</taxon>
        <taxon>Streptophyta</taxon>
        <taxon>Embryophyta</taxon>
        <taxon>Tracheophyta</taxon>
        <taxon>Spermatophyta</taxon>
        <taxon>Magnoliopsida</taxon>
        <taxon>eudicotyledons</taxon>
        <taxon>Gunneridae</taxon>
        <taxon>Pentapetalae</taxon>
        <taxon>rosids</taxon>
        <taxon>malvids</taxon>
        <taxon>Brassicales</taxon>
        <taxon>Brassicaceae</taxon>
        <taxon>Eutremeae</taxon>
        <taxon>Eutrema</taxon>
    </lineage>
</organism>
<dbReference type="InterPro" id="IPR024593">
    <property type="entry name" value="DUF3444"/>
</dbReference>
<evidence type="ECO:0000259" key="2">
    <source>
        <dbReference type="PROSITE" id="PS50076"/>
    </source>
</evidence>
<feature type="compositionally biased region" description="Polar residues" evidence="1">
    <location>
        <begin position="395"/>
        <end position="405"/>
    </location>
</feature>
<keyword evidence="4" id="KW-1185">Reference proteome</keyword>
<dbReference type="KEGG" id="eus:EUTSA_v10019946mg"/>
<dbReference type="SMART" id="SM00271">
    <property type="entry name" value="DnaJ"/>
    <property type="match status" value="1"/>
</dbReference>
<dbReference type="Pfam" id="PF00226">
    <property type="entry name" value="DnaJ"/>
    <property type="match status" value="1"/>
</dbReference>
<feature type="compositionally biased region" description="Basic and acidic residues" evidence="1">
    <location>
        <begin position="262"/>
        <end position="286"/>
    </location>
</feature>
<feature type="compositionally biased region" description="Basic and acidic residues" evidence="1">
    <location>
        <begin position="778"/>
        <end position="798"/>
    </location>
</feature>
<feature type="compositionally biased region" description="Polar residues" evidence="1">
    <location>
        <begin position="866"/>
        <end position="894"/>
    </location>
</feature>
<feature type="compositionally biased region" description="Low complexity" evidence="1">
    <location>
        <begin position="228"/>
        <end position="239"/>
    </location>
</feature>
<dbReference type="EMBL" id="KI517408">
    <property type="protein sequence ID" value="ESQ49579.1"/>
    <property type="molecule type" value="Genomic_DNA"/>
</dbReference>
<evidence type="ECO:0000256" key="1">
    <source>
        <dbReference type="SAM" id="MobiDB-lite"/>
    </source>
</evidence>
<feature type="compositionally biased region" description="Basic and acidic residues" evidence="1">
    <location>
        <begin position="338"/>
        <end position="347"/>
    </location>
</feature>
<evidence type="ECO:0000313" key="3">
    <source>
        <dbReference type="EMBL" id="ESQ49579.1"/>
    </source>
</evidence>
<dbReference type="STRING" id="72664.V4M0H7"/>
<sequence>MDCNKEEAARAKNLAEKKMSAGDFIGAQKLVTKAQILFPELENILKMTAICDVHSSASKKIKGLDNWYGILQVQFSADALTIKKQYRKLALLLHPDKNKLAGAEAAFKLVGEANRILSDQIKRSQYDIRYRSHLLLARQSNANSGRHCSAANNPAENFASGHTFWTCCRNCGQRYKHLKLHMNKIMHCSTCQNSYVACNIGCDGVPPSRSAAGVRQFQDRGVPSRQNASTGAESESSSAEMDKNETVGGKLNKKNQANQKRGSGDRKPKKDEDCTKNDAVGEKPQKGEAVTNNSAEIPKPDVLKPQPEVDEAETSAAKSMPDISASKKNQAAKKRRKAVEESYKSFEFDDSDVVGATNRKSSRKKPQVSYAEGKSCCDFVSPPTKKTKPGCEFESGSNTKQTAEVNKSPELVDSGVSPASSHAYKRKAKEIAKSGNEDVLSAKNKESEGCDGTGADEALSNKIDKVENGFKSNENPKTVDIPAPEFNVFEAERKTENFAVNQVWSICDPRDGMPRKYARVKKVLDADFKLRITYLVPVRKKNDESIPVACGMFKNGESEDVEDRSIFSGQMFHSVCNRMVNIHPRKGEIWAVFRDWNEEWNSSPEKHELPYKYDFVEIVNDYKEDVGVGVAYLGKLKGFVSRFHWEPQDEICQIQFAPNEMLSFSHRVPAVKMTGKEKECVPAVSYELDIAALPKDISQVDAVDMGMDSETLKGKVGGPYPEAPKVEVKPETVAETAPSPRKRRKFDDDDDDDNGGCSNLGEVKGRTSRSRGFASCQVDEKKTPNESRKNGESADVFKLRKSPRLLTVPSQQRDEKKSAKQGNTPKKTDKGSLGIRKPPNGIRQPADIQEGESSTKQGRNCELPSLSKQNDLPTQLDGCTNDSPEITPVSSSCKTPRRNAFDFENQRSEDKFRVHQIWAIYSNDKGMPTEYVKIKKINTKPVFKLYVTHMELYPPSAETLTRPVSCGDFKLITKKAKIIPRTSFSHQVNPVDTKKNIVKVFPRKGEIWALYKNCDSTKEEHDIVEVVRDYCDGKEIAKAVALAAKGSSSPYMIQSNQGSNAGSIDIPKAEMSNRFSHQIPAKKHTKRRTRLGEEGYWELDPRAIPGRTMVLD</sequence>
<dbReference type="InterPro" id="IPR001623">
    <property type="entry name" value="DnaJ_domain"/>
</dbReference>
<protein>
    <recommendedName>
        <fullName evidence="2">J domain-containing protein</fullName>
    </recommendedName>
</protein>
<accession>V4M0H7</accession>
<dbReference type="SUPFAM" id="SSF46565">
    <property type="entry name" value="Chaperone J-domain"/>
    <property type="match status" value="1"/>
</dbReference>
<dbReference type="Proteomes" id="UP000030689">
    <property type="component" value="Unassembled WGS sequence"/>
</dbReference>
<dbReference type="PANTHER" id="PTHR45089">
    <property type="entry name" value="DNAJ HEAT SHOCK AMINO-TERMINAL DOMAIN PROTEIN-RELATED"/>
    <property type="match status" value="1"/>
</dbReference>
<reference evidence="3 4" key="1">
    <citation type="journal article" date="2013" name="Front. Plant Sci.">
        <title>The Reference Genome of the Halophytic Plant Eutrema salsugineum.</title>
        <authorList>
            <person name="Yang R."/>
            <person name="Jarvis D.E."/>
            <person name="Chen H."/>
            <person name="Beilstein M.A."/>
            <person name="Grimwood J."/>
            <person name="Jenkins J."/>
            <person name="Shu S."/>
            <person name="Prochnik S."/>
            <person name="Xin M."/>
            <person name="Ma C."/>
            <person name="Schmutz J."/>
            <person name="Wing R.A."/>
            <person name="Mitchell-Olds T."/>
            <person name="Schumaker K.S."/>
            <person name="Wang X."/>
        </authorList>
    </citation>
    <scope>NUCLEOTIDE SEQUENCE [LARGE SCALE GENOMIC DNA]</scope>
</reference>
<dbReference type="InterPro" id="IPR036869">
    <property type="entry name" value="J_dom_sf"/>
</dbReference>
<dbReference type="AlphaFoldDB" id="V4M0H7"/>
<dbReference type="PROSITE" id="PS50076">
    <property type="entry name" value="DNAJ_2"/>
    <property type="match status" value="1"/>
</dbReference>
<feature type="region of interest" description="Disordered" evidence="1">
    <location>
        <begin position="711"/>
        <end position="897"/>
    </location>
</feature>
<dbReference type="OrthoDB" id="10250354at2759"/>
<dbReference type="OMA" id="MNAKLRC"/>
<dbReference type="CDD" id="cd06257">
    <property type="entry name" value="DnaJ"/>
    <property type="match status" value="1"/>
</dbReference>
<evidence type="ECO:0000313" key="4">
    <source>
        <dbReference type="Proteomes" id="UP000030689"/>
    </source>
</evidence>
<feature type="domain" description="J" evidence="2">
    <location>
        <begin position="66"/>
        <end position="130"/>
    </location>
</feature>
<dbReference type="PANTHER" id="PTHR45089:SF41">
    <property type="entry name" value="DNAJ HEAT SHOCK N-TERMINAL DOMAIN-CONTAINING PROTEIN"/>
    <property type="match status" value="1"/>
</dbReference>
<name>V4M0H7_EUTSA</name>